<evidence type="ECO:0000256" key="4">
    <source>
        <dbReference type="ARBA" id="ARBA00023163"/>
    </source>
</evidence>
<evidence type="ECO:0000256" key="1">
    <source>
        <dbReference type="ARBA" id="ARBA00009437"/>
    </source>
</evidence>
<protein>
    <submittedName>
        <fullName evidence="6">LysR family transcriptional regulator</fullName>
    </submittedName>
</protein>
<dbReference type="AlphaFoldDB" id="R4TA85"/>
<dbReference type="KEGG" id="aoi:AORI_5203"/>
<dbReference type="InterPro" id="IPR036388">
    <property type="entry name" value="WH-like_DNA-bd_sf"/>
</dbReference>
<proteinExistence type="inferred from homology"/>
<evidence type="ECO:0000313" key="7">
    <source>
        <dbReference type="Proteomes" id="UP000013968"/>
    </source>
</evidence>
<dbReference type="CDD" id="cd08414">
    <property type="entry name" value="PBP2_LTTR_aromatics_like"/>
    <property type="match status" value="1"/>
</dbReference>
<dbReference type="InterPro" id="IPR005119">
    <property type="entry name" value="LysR_subst-bd"/>
</dbReference>
<evidence type="ECO:0000256" key="3">
    <source>
        <dbReference type="ARBA" id="ARBA00023125"/>
    </source>
</evidence>
<dbReference type="Pfam" id="PF03466">
    <property type="entry name" value="LysR_substrate"/>
    <property type="match status" value="1"/>
</dbReference>
<evidence type="ECO:0000313" key="6">
    <source>
        <dbReference type="EMBL" id="AGM07787.1"/>
    </source>
</evidence>
<organism evidence="6 7">
    <name type="scientific">Amycolatopsis keratiniphila</name>
    <dbReference type="NCBI Taxonomy" id="129921"/>
    <lineage>
        <taxon>Bacteria</taxon>
        <taxon>Bacillati</taxon>
        <taxon>Actinomycetota</taxon>
        <taxon>Actinomycetes</taxon>
        <taxon>Pseudonocardiales</taxon>
        <taxon>Pseudonocardiaceae</taxon>
        <taxon>Amycolatopsis</taxon>
        <taxon>Amycolatopsis japonica group</taxon>
    </lineage>
</organism>
<dbReference type="FunFam" id="1.10.10.10:FF:000001">
    <property type="entry name" value="LysR family transcriptional regulator"/>
    <property type="match status" value="1"/>
</dbReference>
<dbReference type="PANTHER" id="PTHR30346">
    <property type="entry name" value="TRANSCRIPTIONAL DUAL REGULATOR HCAR-RELATED"/>
    <property type="match status" value="1"/>
</dbReference>
<keyword evidence="7" id="KW-1185">Reference proteome</keyword>
<dbReference type="GO" id="GO:0003677">
    <property type="term" value="F:DNA binding"/>
    <property type="evidence" value="ECO:0007669"/>
    <property type="project" value="UniProtKB-KW"/>
</dbReference>
<comment type="similarity">
    <text evidence="1">Belongs to the LysR transcriptional regulatory family.</text>
</comment>
<dbReference type="Gene3D" id="1.10.10.10">
    <property type="entry name" value="Winged helix-like DNA-binding domain superfamily/Winged helix DNA-binding domain"/>
    <property type="match status" value="1"/>
</dbReference>
<dbReference type="InterPro" id="IPR000847">
    <property type="entry name" value="LysR_HTH_N"/>
</dbReference>
<dbReference type="Proteomes" id="UP000013968">
    <property type="component" value="Chromosome"/>
</dbReference>
<dbReference type="HOGENOM" id="CLU_039613_6_4_11"/>
<keyword evidence="3" id="KW-0238">DNA-binding</keyword>
<accession>R4TA85</accession>
<dbReference type="EMBL" id="CP003410">
    <property type="protein sequence ID" value="AGM07787.1"/>
    <property type="molecule type" value="Genomic_DNA"/>
</dbReference>
<dbReference type="Gene3D" id="3.40.190.10">
    <property type="entry name" value="Periplasmic binding protein-like II"/>
    <property type="match status" value="2"/>
</dbReference>
<dbReference type="PANTHER" id="PTHR30346:SF0">
    <property type="entry name" value="HCA OPERON TRANSCRIPTIONAL ACTIVATOR HCAR"/>
    <property type="match status" value="1"/>
</dbReference>
<dbReference type="SUPFAM" id="SSF46785">
    <property type="entry name" value="Winged helix' DNA-binding domain"/>
    <property type="match status" value="1"/>
</dbReference>
<name>R4TA85_9PSEU</name>
<dbReference type="GO" id="GO:0003700">
    <property type="term" value="F:DNA-binding transcription factor activity"/>
    <property type="evidence" value="ECO:0007669"/>
    <property type="project" value="InterPro"/>
</dbReference>
<keyword evidence="2" id="KW-0805">Transcription regulation</keyword>
<dbReference type="GO" id="GO:0032993">
    <property type="term" value="C:protein-DNA complex"/>
    <property type="evidence" value="ECO:0007669"/>
    <property type="project" value="TreeGrafter"/>
</dbReference>
<dbReference type="PRINTS" id="PR00039">
    <property type="entry name" value="HTHLYSR"/>
</dbReference>
<dbReference type="Pfam" id="PF00126">
    <property type="entry name" value="HTH_1"/>
    <property type="match status" value="1"/>
</dbReference>
<feature type="domain" description="HTH lysR-type" evidence="5">
    <location>
        <begin position="2"/>
        <end position="59"/>
    </location>
</feature>
<dbReference type="SUPFAM" id="SSF53850">
    <property type="entry name" value="Periplasmic binding protein-like II"/>
    <property type="match status" value="1"/>
</dbReference>
<keyword evidence="4" id="KW-0804">Transcription</keyword>
<evidence type="ECO:0000259" key="5">
    <source>
        <dbReference type="PROSITE" id="PS50931"/>
    </source>
</evidence>
<reference evidence="6 7" key="1">
    <citation type="journal article" date="2013" name="BMC Genomics">
        <title>ContigScape: a Cytoscape plugin facilitating microbial genome gap closing.</title>
        <authorList>
            <person name="Tang B."/>
            <person name="Wang Q."/>
            <person name="Yang M."/>
            <person name="Xie F."/>
            <person name="Zhu Y."/>
            <person name="Zhuo Y."/>
            <person name="Wang S."/>
            <person name="Gao H."/>
            <person name="Ding X."/>
            <person name="Zhang L."/>
            <person name="Zhao G."/>
            <person name="Zheng H."/>
        </authorList>
    </citation>
    <scope>NUCLEOTIDE SEQUENCE [LARGE SCALE GENOMIC DNA]</scope>
    <source>
        <strain evidence="6 7">HCCB10007</strain>
    </source>
</reference>
<dbReference type="PATRIC" id="fig|1156913.3.peg.5296"/>
<dbReference type="PROSITE" id="PS50931">
    <property type="entry name" value="HTH_LYSR"/>
    <property type="match status" value="1"/>
</dbReference>
<gene>
    <name evidence="6" type="ORF">AORI_5203</name>
</gene>
<dbReference type="InterPro" id="IPR036390">
    <property type="entry name" value="WH_DNA-bd_sf"/>
</dbReference>
<evidence type="ECO:0000256" key="2">
    <source>
        <dbReference type="ARBA" id="ARBA00023015"/>
    </source>
</evidence>
<sequence>MMELRLLRYFVAVTEERHFGRAAARLHMTQPPLSRAIRQLENDLGVVLLLRSAAGVEPTAAGSTLYAEARTLLDQAERARARVVEAAGPATLTVGTLSDGAGEAGTRLAAAFRRRHPEVSIRFREADFTDPTTGLRPGLADVALTRSPFDETGLTVRILREDPVGLVLRTGDPLADHATLRLDDVADRPWFQLPEGTDPRWREYWHGATPVGGRPAGPVVRTVGECLQAVLWNGSAGIAPIGHALPDGLTWVPLADMPPSPLVVAWVTERENPLIRSFARIAVEGHR</sequence>